<evidence type="ECO:0000256" key="1">
    <source>
        <dbReference type="SAM" id="Phobius"/>
    </source>
</evidence>
<dbReference type="Proteomes" id="UP000095751">
    <property type="component" value="Unassembled WGS sequence"/>
</dbReference>
<proteinExistence type="predicted"/>
<reference evidence="2 3" key="1">
    <citation type="submission" date="2016-09" db="EMBL/GenBank/DDBJ databases">
        <title>Extensive genetic diversity and differential bi-allelic expression allows diatom success in the polar Southern Ocean.</title>
        <authorList>
            <consortium name="DOE Joint Genome Institute"/>
            <person name="Mock T."/>
            <person name="Otillar R.P."/>
            <person name="Strauss J."/>
            <person name="Dupont C."/>
            <person name="Frickenhaus S."/>
            <person name="Maumus F."/>
            <person name="Mcmullan M."/>
            <person name="Sanges R."/>
            <person name="Schmutz J."/>
            <person name="Toseland A."/>
            <person name="Valas R."/>
            <person name="Veluchamy A."/>
            <person name="Ward B.J."/>
            <person name="Allen A."/>
            <person name="Barry K."/>
            <person name="Falciatore A."/>
            <person name="Ferrante M."/>
            <person name="Fortunato A.E."/>
            <person name="Gloeckner G."/>
            <person name="Gruber A."/>
            <person name="Hipkin R."/>
            <person name="Janech M."/>
            <person name="Kroth P."/>
            <person name="Leese F."/>
            <person name="Lindquist E."/>
            <person name="Lyon B.R."/>
            <person name="Martin J."/>
            <person name="Mayer C."/>
            <person name="Parker M."/>
            <person name="Quesneville H."/>
            <person name="Raymond J."/>
            <person name="Uhlig C."/>
            <person name="Valentin K.U."/>
            <person name="Worden A.Z."/>
            <person name="Armbrust E.V."/>
            <person name="Bowler C."/>
            <person name="Green B."/>
            <person name="Moulton V."/>
            <person name="Van Oosterhout C."/>
            <person name="Grigoriev I."/>
        </authorList>
    </citation>
    <scope>NUCLEOTIDE SEQUENCE [LARGE SCALE GENOMIC DNA]</scope>
    <source>
        <strain evidence="2 3">CCMP1102</strain>
    </source>
</reference>
<feature type="transmembrane region" description="Helical" evidence="1">
    <location>
        <begin position="51"/>
        <end position="73"/>
    </location>
</feature>
<gene>
    <name evidence="2" type="ORF">FRACYDRAFT_235721</name>
</gene>
<feature type="transmembrane region" description="Helical" evidence="1">
    <location>
        <begin position="144"/>
        <end position="164"/>
    </location>
</feature>
<accession>A0A1E7FNJ3</accession>
<keyword evidence="1" id="KW-0812">Transmembrane</keyword>
<evidence type="ECO:0000313" key="2">
    <source>
        <dbReference type="EMBL" id="OEU19665.1"/>
    </source>
</evidence>
<feature type="transmembrane region" description="Helical" evidence="1">
    <location>
        <begin position="119"/>
        <end position="138"/>
    </location>
</feature>
<name>A0A1E7FNJ3_9STRA</name>
<organism evidence="2 3">
    <name type="scientific">Fragilariopsis cylindrus CCMP1102</name>
    <dbReference type="NCBI Taxonomy" id="635003"/>
    <lineage>
        <taxon>Eukaryota</taxon>
        <taxon>Sar</taxon>
        <taxon>Stramenopiles</taxon>
        <taxon>Ochrophyta</taxon>
        <taxon>Bacillariophyta</taxon>
        <taxon>Bacillariophyceae</taxon>
        <taxon>Bacillariophycidae</taxon>
        <taxon>Bacillariales</taxon>
        <taxon>Bacillariaceae</taxon>
        <taxon>Fragilariopsis</taxon>
    </lineage>
</organism>
<feature type="transmembrane region" description="Helical" evidence="1">
    <location>
        <begin position="85"/>
        <end position="107"/>
    </location>
</feature>
<keyword evidence="1" id="KW-0472">Membrane</keyword>
<sequence>MYSRTTNLQSVYEEQTMDQHNDNHIDNDADVVEKMTSYNNKNDRSSVGRRISVKCADAVLDWFVFPFLLFIQFGTTMYCQQQQDILIVQWEFAMCTISTFCIAAVGYRKIFRIHPIHSITLLLLPEIFTNIVLATVMFTNIVNALYILIALTFIIFIVATIGYIQVQQYKRLLLVPSSSPSHASDYKCLHQEEHEEEEDIDTDDEWVC</sequence>
<dbReference type="InParanoid" id="A0A1E7FNJ3"/>
<dbReference type="EMBL" id="KV784355">
    <property type="protein sequence ID" value="OEU19665.1"/>
    <property type="molecule type" value="Genomic_DNA"/>
</dbReference>
<keyword evidence="1" id="KW-1133">Transmembrane helix</keyword>
<protein>
    <submittedName>
        <fullName evidence="2">Uncharacterized protein</fullName>
    </submittedName>
</protein>
<evidence type="ECO:0000313" key="3">
    <source>
        <dbReference type="Proteomes" id="UP000095751"/>
    </source>
</evidence>
<dbReference type="KEGG" id="fcy:FRACYDRAFT_235721"/>
<dbReference type="AlphaFoldDB" id="A0A1E7FNJ3"/>
<keyword evidence="3" id="KW-1185">Reference proteome</keyword>